<dbReference type="Pfam" id="PF07715">
    <property type="entry name" value="Plug"/>
    <property type="match status" value="1"/>
</dbReference>
<dbReference type="RefSeq" id="WP_232227383.1">
    <property type="nucleotide sequence ID" value="NZ_BAIZ01000029.1"/>
</dbReference>
<evidence type="ECO:0000256" key="5">
    <source>
        <dbReference type="ARBA" id="ARBA00023136"/>
    </source>
</evidence>
<dbReference type="InterPro" id="IPR023997">
    <property type="entry name" value="TonB-dep_OMP_SusC/RagA_CS"/>
</dbReference>
<dbReference type="InterPro" id="IPR037066">
    <property type="entry name" value="Plug_dom_sf"/>
</dbReference>
<gene>
    <name evidence="10" type="ORF">EJ73_02134</name>
</gene>
<name>A0A318HRK6_9BACT</name>
<organism evidence="10 11">
    <name type="scientific">Hoylesella shahii DSM 15611 = JCM 12083</name>
    <dbReference type="NCBI Taxonomy" id="1122991"/>
    <lineage>
        <taxon>Bacteria</taxon>
        <taxon>Pseudomonadati</taxon>
        <taxon>Bacteroidota</taxon>
        <taxon>Bacteroidia</taxon>
        <taxon>Bacteroidales</taxon>
        <taxon>Prevotellaceae</taxon>
        <taxon>Hoylesella</taxon>
    </lineage>
</organism>
<evidence type="ECO:0000256" key="7">
    <source>
        <dbReference type="PROSITE-ProRule" id="PRU01360"/>
    </source>
</evidence>
<evidence type="ECO:0000313" key="11">
    <source>
        <dbReference type="Proteomes" id="UP000248314"/>
    </source>
</evidence>
<keyword evidence="2 7" id="KW-0813">Transport</keyword>
<dbReference type="NCBIfam" id="TIGR04057">
    <property type="entry name" value="SusC_RagA_signa"/>
    <property type="match status" value="1"/>
</dbReference>
<dbReference type="STRING" id="1122991.GCA_000613445_01133"/>
<feature type="chain" id="PRO_5016396018" evidence="8">
    <location>
        <begin position="28"/>
        <end position="1029"/>
    </location>
</feature>
<evidence type="ECO:0000256" key="6">
    <source>
        <dbReference type="ARBA" id="ARBA00023237"/>
    </source>
</evidence>
<dbReference type="Proteomes" id="UP000248314">
    <property type="component" value="Unassembled WGS sequence"/>
</dbReference>
<evidence type="ECO:0000256" key="8">
    <source>
        <dbReference type="SAM" id="SignalP"/>
    </source>
</evidence>
<feature type="signal peptide" evidence="8">
    <location>
        <begin position="1"/>
        <end position="27"/>
    </location>
</feature>
<dbReference type="Pfam" id="PF13715">
    <property type="entry name" value="CarbopepD_reg_2"/>
    <property type="match status" value="1"/>
</dbReference>
<dbReference type="InterPro" id="IPR008969">
    <property type="entry name" value="CarboxyPept-like_regulatory"/>
</dbReference>
<dbReference type="InterPro" id="IPR023996">
    <property type="entry name" value="TonB-dep_OMP_SusC/RagA"/>
</dbReference>
<keyword evidence="11" id="KW-1185">Reference proteome</keyword>
<feature type="domain" description="TonB-dependent receptor plug" evidence="9">
    <location>
        <begin position="128"/>
        <end position="258"/>
    </location>
</feature>
<proteinExistence type="inferred from homology"/>
<dbReference type="SUPFAM" id="SSF49464">
    <property type="entry name" value="Carboxypeptidase regulatory domain-like"/>
    <property type="match status" value="1"/>
</dbReference>
<dbReference type="PROSITE" id="PS52016">
    <property type="entry name" value="TONB_DEPENDENT_REC_3"/>
    <property type="match status" value="1"/>
</dbReference>
<dbReference type="NCBIfam" id="TIGR04056">
    <property type="entry name" value="OMP_RagA_SusC"/>
    <property type="match status" value="1"/>
</dbReference>
<comment type="similarity">
    <text evidence="7">Belongs to the TonB-dependent receptor family.</text>
</comment>
<evidence type="ECO:0000259" key="9">
    <source>
        <dbReference type="Pfam" id="PF07715"/>
    </source>
</evidence>
<accession>A0A318HRK6</accession>
<dbReference type="SUPFAM" id="SSF56935">
    <property type="entry name" value="Porins"/>
    <property type="match status" value="1"/>
</dbReference>
<dbReference type="InterPro" id="IPR036942">
    <property type="entry name" value="Beta-barrel_TonB_sf"/>
</dbReference>
<evidence type="ECO:0000313" key="10">
    <source>
        <dbReference type="EMBL" id="PXX20882.1"/>
    </source>
</evidence>
<evidence type="ECO:0000256" key="1">
    <source>
        <dbReference type="ARBA" id="ARBA00004571"/>
    </source>
</evidence>
<dbReference type="AlphaFoldDB" id="A0A318HRK6"/>
<evidence type="ECO:0000256" key="3">
    <source>
        <dbReference type="ARBA" id="ARBA00022452"/>
    </source>
</evidence>
<keyword evidence="8" id="KW-0732">Signal</keyword>
<sequence>MQRNLSRPMNVMFWLVALLLCWSQAHAQGSSTSGNITIEGIVIDNNTNEPVVGATLKLKNGLKGTVTSADGKFVMPGLSVGDVVHVSFIGFKSRQFTVGKKRFVTVYLEDNANQLDQVVVTGFQKLKKNSFTGTATVVTGDELRKVNVKDAMKALEAFDPSFRIIDRGGFGSDPNHINEINIRGASNIQRQEFDANGQALTRRTSLLGNPNMPIFMLDGFEVPVQKIYDMDINRIQSMTILKDAAATALYGSRAANGVVVVTSVPPKVGEIRVDYNTTMELTFPDLSDYNLTNAAEKLQVEKDAGYYTAKEAWQREEKEILYNNRLNEIRRGVNTDWLARPLRNVMNFRNSATLSGGVNSMRYELAFNYDNNRGVMKGSYRNRWGGGLKIDYRLREWLQIQDNVTVNRTSHEDSPYGDFSSYGDYLPYDAIYGEDGEYLKKLPQSGIVNPLWQQQQLSSYRGRGTITDITNNLGINVYFTPTLYLRGTFSISQTQTDTDSFVDPKHPTFKGVEESKRGMLSIGKTTDLRWNVNAALHFNQRFNKHFVNLTTGIEALEGTSHPIGYAYRGFSLGTQNKPSYSASQDGVTSDTETKVRTFGLLAALNYTFGEVYLLDASFRLDGSSQFGAERRFAPFASIGLGVNVHNYSFIKRLPWINTLRVKGTYGSTGKVNFTRFDVISSYTHANTWYYTGPGYLLSTFGNPDLSWELTKTLDLGLSVELFKNRFYLEATYYHKATDRMIDKVKIRPSSGFDSYSGNVGGVLNEGIELKTNVTAFRNKDWSIVLNANMAHNKNSITKLNPAMEEYNKKIRENYATETSGRGTAALPLLYYVGASTSSIYAVPSLGIDPATGTEFFRKKDGTVTQVWNKNDMVVCGDLNPDIQGTFGINVMWRGIYLNTSFQYAYGGQEYNNTLVSKVENANIEKGNVDRRVMTDRWYRVGDVAQFYGIRERGVTNMTSRFVQNNNYVLFSSVAIGYDFTKRIASLFKLSSLSVVFNAADLGRWSTIKVERGLSYPYAHTYSFTLRATY</sequence>
<dbReference type="Gene3D" id="2.170.130.10">
    <property type="entry name" value="TonB-dependent receptor, plug domain"/>
    <property type="match status" value="1"/>
</dbReference>
<protein>
    <submittedName>
        <fullName evidence="10">TonB-linked SusC/RagA family outer membrane protein</fullName>
    </submittedName>
</protein>
<dbReference type="GO" id="GO:0009279">
    <property type="term" value="C:cell outer membrane"/>
    <property type="evidence" value="ECO:0007669"/>
    <property type="project" value="UniProtKB-SubCell"/>
</dbReference>
<dbReference type="InterPro" id="IPR039426">
    <property type="entry name" value="TonB-dep_rcpt-like"/>
</dbReference>
<comment type="subcellular location">
    <subcellularLocation>
        <location evidence="1 7">Cell outer membrane</location>
        <topology evidence="1 7">Multi-pass membrane protein</topology>
    </subcellularLocation>
</comment>
<evidence type="ECO:0000256" key="2">
    <source>
        <dbReference type="ARBA" id="ARBA00022448"/>
    </source>
</evidence>
<evidence type="ECO:0000256" key="4">
    <source>
        <dbReference type="ARBA" id="ARBA00022692"/>
    </source>
</evidence>
<dbReference type="Gene3D" id="2.60.40.1120">
    <property type="entry name" value="Carboxypeptidase-like, regulatory domain"/>
    <property type="match status" value="1"/>
</dbReference>
<keyword evidence="3 7" id="KW-1134">Transmembrane beta strand</keyword>
<dbReference type="Gene3D" id="2.40.170.20">
    <property type="entry name" value="TonB-dependent receptor, beta-barrel domain"/>
    <property type="match status" value="1"/>
</dbReference>
<keyword evidence="6 7" id="KW-0998">Cell outer membrane</keyword>
<dbReference type="InterPro" id="IPR012910">
    <property type="entry name" value="Plug_dom"/>
</dbReference>
<dbReference type="EMBL" id="QJJX01000028">
    <property type="protein sequence ID" value="PXX20882.1"/>
    <property type="molecule type" value="Genomic_DNA"/>
</dbReference>
<comment type="caution">
    <text evidence="10">The sequence shown here is derived from an EMBL/GenBank/DDBJ whole genome shotgun (WGS) entry which is preliminary data.</text>
</comment>
<keyword evidence="4 7" id="KW-0812">Transmembrane</keyword>
<reference evidence="10 11" key="1">
    <citation type="submission" date="2018-05" db="EMBL/GenBank/DDBJ databases">
        <title>Genomic Encyclopedia of Type Strains, Phase I: the one thousand microbial genomes (KMG-I) project.</title>
        <authorList>
            <person name="Kyrpides N."/>
        </authorList>
    </citation>
    <scope>NUCLEOTIDE SEQUENCE [LARGE SCALE GENOMIC DNA]</scope>
    <source>
        <strain evidence="10 11">DSM 15611</strain>
    </source>
</reference>
<keyword evidence="5 7" id="KW-0472">Membrane</keyword>